<comment type="caution">
    <text evidence="1">The sequence shown here is derived from an EMBL/GenBank/DDBJ whole genome shotgun (WGS) entry which is preliminary data.</text>
</comment>
<keyword evidence="2" id="KW-1185">Reference proteome</keyword>
<dbReference type="STRING" id="36874.HQ34_06675"/>
<name>A0A0A2EQ50_PORCN</name>
<dbReference type="Proteomes" id="UP000030125">
    <property type="component" value="Unassembled WGS sequence"/>
</dbReference>
<proteinExistence type="predicted"/>
<organism evidence="1 2">
    <name type="scientific">Porphyromonas cangingivalis</name>
    <dbReference type="NCBI Taxonomy" id="36874"/>
    <lineage>
        <taxon>Bacteria</taxon>
        <taxon>Pseudomonadati</taxon>
        <taxon>Bacteroidota</taxon>
        <taxon>Bacteroidia</taxon>
        <taxon>Bacteroidales</taxon>
        <taxon>Porphyromonadaceae</taxon>
        <taxon>Porphyromonas</taxon>
    </lineage>
</organism>
<dbReference type="EMBL" id="JQJD01000060">
    <property type="protein sequence ID" value="KGN78484.1"/>
    <property type="molecule type" value="Genomic_DNA"/>
</dbReference>
<dbReference type="eggNOG" id="ENOG5033SBW">
    <property type="taxonomic scope" value="Bacteria"/>
</dbReference>
<evidence type="ECO:0008006" key="3">
    <source>
        <dbReference type="Google" id="ProtNLM"/>
    </source>
</evidence>
<evidence type="ECO:0000313" key="2">
    <source>
        <dbReference type="Proteomes" id="UP000030125"/>
    </source>
</evidence>
<dbReference type="RefSeq" id="WP_036852769.1">
    <property type="nucleotide sequence ID" value="NZ_JQJD01000060.1"/>
</dbReference>
<gene>
    <name evidence="1" type="ORF">HQ35_09695</name>
</gene>
<protein>
    <recommendedName>
        <fullName evidence="3">Lipoprotein</fullName>
    </recommendedName>
</protein>
<accession>A0A0A2EQ50</accession>
<dbReference type="AlphaFoldDB" id="A0A0A2EQ50"/>
<evidence type="ECO:0000313" key="1">
    <source>
        <dbReference type="EMBL" id="KGN78484.1"/>
    </source>
</evidence>
<sequence>MNRFFLYILAVFVFASCTDKQGEELFKSIIKAPPSSIERDVKGHEQIASVQAILRYTRPMKKPIRINATSSVKAYAAYEISQKYSAIPLYQEIKIVKNNQGEFEIESDRKAFDVIKGKDVYYALELKYFDLNNQLINYQFSTYDEKDADASTLEQHQTFFSVQNYSLSKQPLVYPMSLDSVYYEDYLFELNSNKKKIKAGLVTPYVAYAPTAEEGQPIRYDLALAYKAVEAAQTKAATEPYTDPATGKEYRLFKTKGIESLKAVAGEIFRYDYRDTDPVDSEIGARILNDDLYRNRFGQNVGLLRQKRSLAQGAKLDALGFKGLLGFKKSDIAFQMRVCICHIISAKRDSGGNSGHGSGNKGKYATYGYNVHKYNEFPSSWNTFDIDYPLPFRVIADLDGDRTKFLKDVRRYYPQTKEADINNMFGDEESVNTFFQRLPFTRF</sequence>
<dbReference type="PROSITE" id="PS51257">
    <property type="entry name" value="PROKAR_LIPOPROTEIN"/>
    <property type="match status" value="1"/>
</dbReference>
<dbReference type="OrthoDB" id="1010151at2"/>
<reference evidence="1 2" key="1">
    <citation type="submission" date="2014-08" db="EMBL/GenBank/DDBJ databases">
        <title>Porphyromonas cangingivalis strain:COT-109_OH1386 Genome sequencing.</title>
        <authorList>
            <person name="Wallis C."/>
            <person name="Deusch O."/>
            <person name="O'Flynn C."/>
            <person name="Davis I."/>
            <person name="Jospin G."/>
            <person name="Darling A.E."/>
            <person name="Coil D.A."/>
            <person name="Alexiev A."/>
            <person name="Horsfall A."/>
            <person name="Kirkwood N."/>
            <person name="Harris S."/>
            <person name="Eisen J.A."/>
        </authorList>
    </citation>
    <scope>NUCLEOTIDE SEQUENCE [LARGE SCALE GENOMIC DNA]</scope>
    <source>
        <strain evidence="2">COT-109 OH1386</strain>
    </source>
</reference>